<dbReference type="AlphaFoldDB" id="A0ABD0L754"/>
<comment type="caution">
    <text evidence="2">The sequence shown here is derived from an EMBL/GenBank/DDBJ whole genome shotgun (WGS) entry which is preliminary data.</text>
</comment>
<reference evidence="2 3" key="1">
    <citation type="journal article" date="2023" name="Sci. Data">
        <title>Genome assembly of the Korean intertidal mud-creeper Batillaria attramentaria.</title>
        <authorList>
            <person name="Patra A.K."/>
            <person name="Ho P.T."/>
            <person name="Jun S."/>
            <person name="Lee S.J."/>
            <person name="Kim Y."/>
            <person name="Won Y.J."/>
        </authorList>
    </citation>
    <scope>NUCLEOTIDE SEQUENCE [LARGE SCALE GENOMIC DNA]</scope>
    <source>
        <strain evidence="2">Wonlab-2016</strain>
    </source>
</reference>
<evidence type="ECO:0000313" key="3">
    <source>
        <dbReference type="Proteomes" id="UP001519460"/>
    </source>
</evidence>
<evidence type="ECO:0000256" key="1">
    <source>
        <dbReference type="SAM" id="MobiDB-lite"/>
    </source>
</evidence>
<name>A0ABD0L754_9CAEN</name>
<protein>
    <submittedName>
        <fullName evidence="2">Uncharacterized protein</fullName>
    </submittedName>
</protein>
<evidence type="ECO:0000313" key="2">
    <source>
        <dbReference type="EMBL" id="KAK7495096.1"/>
    </source>
</evidence>
<dbReference type="Proteomes" id="UP001519460">
    <property type="component" value="Unassembled WGS sequence"/>
</dbReference>
<sequence length="94" mass="10162">MHFGKPSAASQHLSEISGHTGRVPNLIIKGDGVWTANRNTKRPSGNAYLQPASVYNKSSKNVIMTTPQNCRQRTKGCTGEGGGEGRGLEIYRFS</sequence>
<feature type="region of interest" description="Disordered" evidence="1">
    <location>
        <begin position="1"/>
        <end position="22"/>
    </location>
</feature>
<gene>
    <name evidence="2" type="ORF">BaRGS_00013736</name>
</gene>
<organism evidence="2 3">
    <name type="scientific">Batillaria attramentaria</name>
    <dbReference type="NCBI Taxonomy" id="370345"/>
    <lineage>
        <taxon>Eukaryota</taxon>
        <taxon>Metazoa</taxon>
        <taxon>Spiralia</taxon>
        <taxon>Lophotrochozoa</taxon>
        <taxon>Mollusca</taxon>
        <taxon>Gastropoda</taxon>
        <taxon>Caenogastropoda</taxon>
        <taxon>Sorbeoconcha</taxon>
        <taxon>Cerithioidea</taxon>
        <taxon>Batillariidae</taxon>
        <taxon>Batillaria</taxon>
    </lineage>
</organism>
<keyword evidence="3" id="KW-1185">Reference proteome</keyword>
<dbReference type="EMBL" id="JACVVK020000078">
    <property type="protein sequence ID" value="KAK7495096.1"/>
    <property type="molecule type" value="Genomic_DNA"/>
</dbReference>
<accession>A0ABD0L754</accession>
<proteinExistence type="predicted"/>